<accession>A0ABR2NX50</accession>
<protein>
    <submittedName>
        <fullName evidence="1">Uncharacterized protein</fullName>
    </submittedName>
</protein>
<proteinExistence type="predicted"/>
<sequence length="244" mass="26927">MESVVALRKSRGSGGCEYHNIARKRSRGTEEEEIQARWVERNCINGDSRDKETSRGHIKFLELVGGVPKDTGALDGVGSGEGDFREVEEPVKIFERNVAAYHTSPIHEKLGGDLDIGSDLGRGLEARPCRNYTPLSGLASNGVERVAETIFAVKLDPKENVGGDVNGQKKSYAERINKNVNLGFSDARDPIEEDKDESDVKVLLVRRLVRLHRIDVLLFQESHLLYCSIAQVASVAFIHVVAFG</sequence>
<comment type="caution">
    <text evidence="1">The sequence shown here is derived from an EMBL/GenBank/DDBJ whole genome shotgun (WGS) entry which is preliminary data.</text>
</comment>
<evidence type="ECO:0000313" key="2">
    <source>
        <dbReference type="Proteomes" id="UP001396334"/>
    </source>
</evidence>
<dbReference type="EMBL" id="JBBPBN010000092">
    <property type="protein sequence ID" value="KAK8980643.1"/>
    <property type="molecule type" value="Genomic_DNA"/>
</dbReference>
<dbReference type="Proteomes" id="UP001396334">
    <property type="component" value="Unassembled WGS sequence"/>
</dbReference>
<evidence type="ECO:0000313" key="1">
    <source>
        <dbReference type="EMBL" id="KAK8980643.1"/>
    </source>
</evidence>
<name>A0ABR2NX50_9ROSI</name>
<gene>
    <name evidence="1" type="ORF">V6N11_072958</name>
</gene>
<organism evidence="1 2">
    <name type="scientific">Hibiscus sabdariffa</name>
    <name type="common">roselle</name>
    <dbReference type="NCBI Taxonomy" id="183260"/>
    <lineage>
        <taxon>Eukaryota</taxon>
        <taxon>Viridiplantae</taxon>
        <taxon>Streptophyta</taxon>
        <taxon>Embryophyta</taxon>
        <taxon>Tracheophyta</taxon>
        <taxon>Spermatophyta</taxon>
        <taxon>Magnoliopsida</taxon>
        <taxon>eudicotyledons</taxon>
        <taxon>Gunneridae</taxon>
        <taxon>Pentapetalae</taxon>
        <taxon>rosids</taxon>
        <taxon>malvids</taxon>
        <taxon>Malvales</taxon>
        <taxon>Malvaceae</taxon>
        <taxon>Malvoideae</taxon>
        <taxon>Hibiscus</taxon>
    </lineage>
</organism>
<reference evidence="1 2" key="1">
    <citation type="journal article" date="2024" name="G3 (Bethesda)">
        <title>Genome assembly of Hibiscus sabdariffa L. provides insights into metabolisms of medicinal natural products.</title>
        <authorList>
            <person name="Kim T."/>
        </authorList>
    </citation>
    <scope>NUCLEOTIDE SEQUENCE [LARGE SCALE GENOMIC DNA]</scope>
    <source>
        <strain evidence="1">TK-2024</strain>
        <tissue evidence="1">Old leaves</tissue>
    </source>
</reference>
<keyword evidence="2" id="KW-1185">Reference proteome</keyword>